<evidence type="ECO:0000256" key="1">
    <source>
        <dbReference type="ARBA" id="ARBA00022491"/>
    </source>
</evidence>
<gene>
    <name evidence="6" type="ORF">C3744_00200</name>
</gene>
<feature type="transmembrane region" description="Helical" evidence="4">
    <location>
        <begin position="140"/>
        <end position="159"/>
    </location>
</feature>
<name>A0A3D8X9U2_PRIMG</name>
<dbReference type="PANTHER" id="PTHR43479:SF7">
    <property type="entry name" value="TETR-FAMILY TRANSCRIPTIONAL REGULATOR"/>
    <property type="match status" value="1"/>
</dbReference>
<evidence type="ECO:0000313" key="7">
    <source>
        <dbReference type="Proteomes" id="UP000256519"/>
    </source>
</evidence>
<accession>A0A3D8X9U2</accession>
<dbReference type="InterPro" id="IPR050624">
    <property type="entry name" value="HTH-type_Tx_Regulator"/>
</dbReference>
<reference evidence="6 7" key="1">
    <citation type="journal article" date="2018" name="Appl. Environ. Microbiol.">
        <title>Antimicrobial susceptibility testing and tentative epidemiological cut-off values of five Bacillus species relevant for use as animal feed additives or for plant protection.</title>
        <authorList>
            <person name="Agerso Y."/>
            <person name="Stuer-Lauridsen B."/>
            <person name="Bjerre K."/>
            <person name="Jensen M.G."/>
            <person name="Johansen E."/>
            <person name="Bennedsen M."/>
            <person name="Brockmann E."/>
            <person name="Nielsen B."/>
        </authorList>
    </citation>
    <scope>NUCLEOTIDE SEQUENCE [LARGE SCALE GENOMIC DNA]</scope>
    <source>
        <strain evidence="6 7">CHCC20162</strain>
    </source>
</reference>
<feature type="DNA-binding region" description="H-T-H motif" evidence="3">
    <location>
        <begin position="32"/>
        <end position="51"/>
    </location>
</feature>
<dbReference type="InterPro" id="IPR001647">
    <property type="entry name" value="HTH_TetR"/>
</dbReference>
<dbReference type="InterPro" id="IPR039532">
    <property type="entry name" value="TetR_C_Firmicutes"/>
</dbReference>
<dbReference type="GO" id="GO:0003677">
    <property type="term" value="F:DNA binding"/>
    <property type="evidence" value="ECO:0007669"/>
    <property type="project" value="UniProtKB-UniRule"/>
</dbReference>
<dbReference type="Proteomes" id="UP000256519">
    <property type="component" value="Unassembled WGS sequence"/>
</dbReference>
<evidence type="ECO:0000256" key="3">
    <source>
        <dbReference type="PROSITE-ProRule" id="PRU00335"/>
    </source>
</evidence>
<keyword evidence="1" id="KW-0678">Repressor</keyword>
<dbReference type="InterPro" id="IPR009057">
    <property type="entry name" value="Homeodomain-like_sf"/>
</dbReference>
<evidence type="ECO:0000259" key="5">
    <source>
        <dbReference type="PROSITE" id="PS50977"/>
    </source>
</evidence>
<comment type="caution">
    <text evidence="6">The sequence shown here is derived from an EMBL/GenBank/DDBJ whole genome shotgun (WGS) entry which is preliminary data.</text>
</comment>
<dbReference type="Pfam" id="PF14278">
    <property type="entry name" value="TetR_C_8"/>
    <property type="match status" value="1"/>
</dbReference>
<evidence type="ECO:0000313" key="6">
    <source>
        <dbReference type="EMBL" id="RDZ18856.1"/>
    </source>
</evidence>
<sequence>MVKVDRRVLKSQEAIKNAFMELMSEKDFNKITVKDICNGANVGNRTFYLHYLDKFDLLDKMIEEHIRKLRNLCQSVSELSFKEANVIWFEYFESHYLFFSTMLTGKGAFAFRKHFLEFVIEELKNDVDIIEGKNQGFSEALILTFFGSAIVGVVETYFMKGIPDPPEVVAEQLGMLLDRNL</sequence>
<dbReference type="Gene3D" id="1.10.357.10">
    <property type="entry name" value="Tetracycline Repressor, domain 2"/>
    <property type="match status" value="1"/>
</dbReference>
<dbReference type="Pfam" id="PF00440">
    <property type="entry name" value="TetR_N"/>
    <property type="match status" value="1"/>
</dbReference>
<keyword evidence="2 3" id="KW-0238">DNA-binding</keyword>
<keyword evidence="4" id="KW-1133">Transmembrane helix</keyword>
<dbReference type="PROSITE" id="PS50977">
    <property type="entry name" value="HTH_TETR_2"/>
    <property type="match status" value="1"/>
</dbReference>
<dbReference type="EMBL" id="PQWM01000004">
    <property type="protein sequence ID" value="RDZ18856.1"/>
    <property type="molecule type" value="Genomic_DNA"/>
</dbReference>
<evidence type="ECO:0000256" key="4">
    <source>
        <dbReference type="SAM" id="Phobius"/>
    </source>
</evidence>
<keyword evidence="4" id="KW-0472">Membrane</keyword>
<dbReference type="PANTHER" id="PTHR43479">
    <property type="entry name" value="ACREF/ENVCD OPERON REPRESSOR-RELATED"/>
    <property type="match status" value="1"/>
</dbReference>
<proteinExistence type="predicted"/>
<organism evidence="6 7">
    <name type="scientific">Priestia megaterium</name>
    <name type="common">Bacillus megaterium</name>
    <dbReference type="NCBI Taxonomy" id="1404"/>
    <lineage>
        <taxon>Bacteria</taxon>
        <taxon>Bacillati</taxon>
        <taxon>Bacillota</taxon>
        <taxon>Bacilli</taxon>
        <taxon>Bacillales</taxon>
        <taxon>Bacillaceae</taxon>
        <taxon>Priestia</taxon>
    </lineage>
</organism>
<feature type="domain" description="HTH tetR-type" evidence="5">
    <location>
        <begin position="9"/>
        <end position="69"/>
    </location>
</feature>
<evidence type="ECO:0000256" key="2">
    <source>
        <dbReference type="ARBA" id="ARBA00023125"/>
    </source>
</evidence>
<dbReference type="SUPFAM" id="SSF46689">
    <property type="entry name" value="Homeodomain-like"/>
    <property type="match status" value="1"/>
</dbReference>
<dbReference type="AlphaFoldDB" id="A0A3D8X9U2"/>
<keyword evidence="4" id="KW-0812">Transmembrane</keyword>
<protein>
    <submittedName>
        <fullName evidence="6">TetR family transcriptional regulator</fullName>
    </submittedName>
</protein>
<dbReference type="RefSeq" id="WP_116071061.1">
    <property type="nucleotide sequence ID" value="NZ_CP187633.1"/>
</dbReference>